<evidence type="ECO:0000256" key="2">
    <source>
        <dbReference type="ARBA" id="ARBA00022603"/>
    </source>
</evidence>
<dbReference type="Gene3D" id="3.30.950.10">
    <property type="entry name" value="Methyltransferase, Cobalt-precorrin-4 Transmethylase, Domain 2"/>
    <property type="match status" value="1"/>
</dbReference>
<dbReference type="Pfam" id="PF02602">
    <property type="entry name" value="HEM4"/>
    <property type="match status" value="1"/>
</dbReference>
<dbReference type="CDD" id="cd11642">
    <property type="entry name" value="SUMT"/>
    <property type="match status" value="1"/>
</dbReference>
<dbReference type="CDD" id="cd06578">
    <property type="entry name" value="HemD"/>
    <property type="match status" value="1"/>
</dbReference>
<keyword evidence="2" id="KW-0489">Methyltransferase</keyword>
<dbReference type="InterPro" id="IPR014776">
    <property type="entry name" value="4pyrrole_Mease_sub2"/>
</dbReference>
<dbReference type="EC" id="2.1.1.107" evidence="1"/>
<evidence type="ECO:0000256" key="5">
    <source>
        <dbReference type="ARBA" id="ARBA00023244"/>
    </source>
</evidence>
<keyword evidence="5" id="KW-0627">Porphyrin biosynthesis</keyword>
<evidence type="ECO:0000259" key="6">
    <source>
        <dbReference type="Pfam" id="PF00590"/>
    </source>
</evidence>
<evidence type="ECO:0000256" key="3">
    <source>
        <dbReference type="ARBA" id="ARBA00022679"/>
    </source>
</evidence>
<feature type="domain" description="Tetrapyrrole methylase" evidence="6">
    <location>
        <begin position="1"/>
        <end position="212"/>
    </location>
</feature>
<dbReference type="Pfam" id="PF00590">
    <property type="entry name" value="TP_methylase"/>
    <property type="match status" value="1"/>
</dbReference>
<protein>
    <recommendedName>
        <fullName evidence="1">uroporphyrinogen-III C-methyltransferase</fullName>
        <ecNumber evidence="1">2.1.1.107</ecNumber>
    </recommendedName>
</protein>
<dbReference type="InterPro" id="IPR050161">
    <property type="entry name" value="Siro_Cobalamin_biosynth"/>
</dbReference>
<reference evidence="8" key="1">
    <citation type="submission" date="2018-05" db="EMBL/GenBank/DDBJ databases">
        <authorList>
            <person name="Lanie J.A."/>
            <person name="Ng W.-L."/>
            <person name="Kazmierczak K.M."/>
            <person name="Andrzejewski T.M."/>
            <person name="Davidsen T.M."/>
            <person name="Wayne K.J."/>
            <person name="Tettelin H."/>
            <person name="Glass J.I."/>
            <person name="Rusch D."/>
            <person name="Podicherti R."/>
            <person name="Tsui H.-C.T."/>
            <person name="Winkler M.E."/>
        </authorList>
    </citation>
    <scope>NUCLEOTIDE SEQUENCE</scope>
</reference>
<dbReference type="PANTHER" id="PTHR45790:SF3">
    <property type="entry name" value="S-ADENOSYL-L-METHIONINE-DEPENDENT UROPORPHYRINOGEN III METHYLTRANSFERASE, CHLOROPLASTIC"/>
    <property type="match status" value="1"/>
</dbReference>
<proteinExistence type="predicted"/>
<dbReference type="GO" id="GO:0032259">
    <property type="term" value="P:methylation"/>
    <property type="evidence" value="ECO:0007669"/>
    <property type="project" value="UniProtKB-KW"/>
</dbReference>
<dbReference type="GO" id="GO:0019354">
    <property type="term" value="P:siroheme biosynthetic process"/>
    <property type="evidence" value="ECO:0007669"/>
    <property type="project" value="InterPro"/>
</dbReference>
<feature type="domain" description="Tetrapyrrole biosynthesis uroporphyrinogen III synthase" evidence="7">
    <location>
        <begin position="263"/>
        <end position="496"/>
    </location>
</feature>
<dbReference type="InterPro" id="IPR014777">
    <property type="entry name" value="4pyrrole_Mease_sub1"/>
</dbReference>
<dbReference type="InterPro" id="IPR006366">
    <property type="entry name" value="CobA/CysG_C"/>
</dbReference>
<dbReference type="InterPro" id="IPR036108">
    <property type="entry name" value="4pyrrol_syn_uPrphyn_synt_sf"/>
</dbReference>
<feature type="non-terminal residue" evidence="8">
    <location>
        <position position="1"/>
    </location>
</feature>
<dbReference type="InterPro" id="IPR000878">
    <property type="entry name" value="4pyrrol_Mease"/>
</dbReference>
<dbReference type="PROSITE" id="PS00840">
    <property type="entry name" value="SUMT_2"/>
    <property type="match status" value="1"/>
</dbReference>
<dbReference type="EMBL" id="UINC01006960">
    <property type="protein sequence ID" value="SVA30644.1"/>
    <property type="molecule type" value="Genomic_DNA"/>
</dbReference>
<organism evidence="8">
    <name type="scientific">marine metagenome</name>
    <dbReference type="NCBI Taxonomy" id="408172"/>
    <lineage>
        <taxon>unclassified sequences</taxon>
        <taxon>metagenomes</taxon>
        <taxon>ecological metagenomes</taxon>
    </lineage>
</organism>
<evidence type="ECO:0000256" key="4">
    <source>
        <dbReference type="ARBA" id="ARBA00022691"/>
    </source>
</evidence>
<sequence length="508" mass="54816">VSIVGAGPGDPSLISVRGLRRLSDADVIIHDHLVPRRLVQLASPEAEIIDVGAASPTKTIEQDAISILLAEKAREGHKVVRLKWGDPFVFGSGAKEALFLDKQGIPCELVPGIPTTIGATTYAGIPITYPDAGDTLVLVRGHEDGTDVLPDVKWKSLAHLTGTLACYAGARQLPKIVDALLRYGRPGDELAAAVYHGTLPSQRTVEGTLKELKTLMKDTDEHGSAVLIVGPAVSLRKQLRWFDTQPLFGRRIIVTRAKDQASDLVERLVDLGAEPIEAPTISIAPPVDLEPLDDACARVESFDWIVFTSVNGVEYFLRRLVAGRGDVRNLKGVRLCAVGPATAERLTRHGIKVELVPDEHRSEAVVAVLCAKDNLRGKRVLLPRAEQAREVLPRELEAAGAIVENVTAYRTIFESLEQPGTPDIYKMLLERRVDAVTFTSASTVRSFAQQLGAEPAADLLQGTVVAAIGPVTAEAAKQLNIRTHLMPSTYTIPALVDALVEHFANSIP</sequence>
<dbReference type="NCBIfam" id="NF004790">
    <property type="entry name" value="PRK06136.1"/>
    <property type="match status" value="1"/>
</dbReference>
<name>A0A381URR2_9ZZZZ</name>
<dbReference type="NCBIfam" id="TIGR01469">
    <property type="entry name" value="cobA_cysG_Cterm"/>
    <property type="match status" value="1"/>
</dbReference>
<evidence type="ECO:0000259" key="7">
    <source>
        <dbReference type="Pfam" id="PF02602"/>
    </source>
</evidence>
<dbReference type="Gene3D" id="3.40.50.10090">
    <property type="match status" value="2"/>
</dbReference>
<dbReference type="InterPro" id="IPR003754">
    <property type="entry name" value="4pyrrol_synth_uPrphyn_synth"/>
</dbReference>
<evidence type="ECO:0000256" key="1">
    <source>
        <dbReference type="ARBA" id="ARBA00012162"/>
    </source>
</evidence>
<dbReference type="FunFam" id="3.40.1010.10:FF:000001">
    <property type="entry name" value="Siroheme synthase"/>
    <property type="match status" value="1"/>
</dbReference>
<dbReference type="AlphaFoldDB" id="A0A381URR2"/>
<dbReference type="PANTHER" id="PTHR45790">
    <property type="entry name" value="SIROHEME SYNTHASE-RELATED"/>
    <property type="match status" value="1"/>
</dbReference>
<keyword evidence="3" id="KW-0808">Transferase</keyword>
<gene>
    <name evidence="8" type="ORF">METZ01_LOCUS83498</name>
</gene>
<accession>A0A381URR2</accession>
<dbReference type="InterPro" id="IPR003043">
    <property type="entry name" value="Uropor_MeTrfase_CS"/>
</dbReference>
<dbReference type="InterPro" id="IPR035996">
    <property type="entry name" value="4pyrrol_Methylase_sf"/>
</dbReference>
<dbReference type="SUPFAM" id="SSF69618">
    <property type="entry name" value="HemD-like"/>
    <property type="match status" value="1"/>
</dbReference>
<evidence type="ECO:0000313" key="8">
    <source>
        <dbReference type="EMBL" id="SVA30644.1"/>
    </source>
</evidence>
<dbReference type="GO" id="GO:0004851">
    <property type="term" value="F:uroporphyrin-III C-methyltransferase activity"/>
    <property type="evidence" value="ECO:0007669"/>
    <property type="project" value="UniProtKB-EC"/>
</dbReference>
<dbReference type="GO" id="GO:0004852">
    <property type="term" value="F:uroporphyrinogen-III synthase activity"/>
    <property type="evidence" value="ECO:0007669"/>
    <property type="project" value="InterPro"/>
</dbReference>
<dbReference type="Gene3D" id="3.40.1010.10">
    <property type="entry name" value="Cobalt-precorrin-4 Transmethylase, Domain 1"/>
    <property type="match status" value="1"/>
</dbReference>
<dbReference type="SUPFAM" id="SSF53790">
    <property type="entry name" value="Tetrapyrrole methylase"/>
    <property type="match status" value="1"/>
</dbReference>
<keyword evidence="4" id="KW-0949">S-adenosyl-L-methionine</keyword>